<dbReference type="SUPFAM" id="SSF69318">
    <property type="entry name" value="Integrin alpha N-terminal domain"/>
    <property type="match status" value="2"/>
</dbReference>
<dbReference type="InterPro" id="IPR028994">
    <property type="entry name" value="Integrin_alpha_N"/>
</dbReference>
<proteinExistence type="predicted"/>
<dbReference type="EMBL" id="UINC01015271">
    <property type="protein sequence ID" value="SVA64431.1"/>
    <property type="molecule type" value="Genomic_DNA"/>
</dbReference>
<dbReference type="InterPro" id="IPR013517">
    <property type="entry name" value="FG-GAP"/>
</dbReference>
<dbReference type="AlphaFoldDB" id="A0A381XIZ1"/>
<evidence type="ECO:0008006" key="3">
    <source>
        <dbReference type="Google" id="ProtNLM"/>
    </source>
</evidence>
<evidence type="ECO:0000313" key="2">
    <source>
        <dbReference type="EMBL" id="SVA64431.1"/>
    </source>
</evidence>
<gene>
    <name evidence="2" type="ORF">METZ01_LOCUS117285</name>
</gene>
<keyword evidence="1" id="KW-0732">Signal</keyword>
<protein>
    <recommendedName>
        <fullName evidence="3">VCBS repeat-containing protein</fullName>
    </recommendedName>
</protein>
<sequence length="533" mass="57926">MVVGSHKDAVTIKTCPINSLSAARCQAGRPTGTVVASSFVMQRIKYFVVIGIALQGSAGGSSPSAGGILPVNNPSATVDLAPTRARAANGAYIAWQEHVIDDTGISGIAGSDGLELGDLDGDGNIDIVSVHEADTSYGNVVDGHVRVAFGSKDVGRWDLTTLIEGESAAAPEDVAIGDLNRDGYPDVMVASELAHLVYLQNPGGAAARTVPWRRLILPMTLDRGSYIRVFFADLDADGRLEVVAANKGAQNPRMDTTQLNAISWFEVKGDPLLGTSWKEHEMGRVRIPINSRPIDFDGDGDLDVFAGSRGEIRVFWYENVGKSEISFVERAIRIAGTTVPNSERIANRPLDGRPLITGSHVDFSDLNHDGRMDVVLQEESNLVWLEQPERPLEAWPIHLIGTNWPDTVTGIELADIDGDGDLDAMTGSYSADPRDRDGDGPVTDRLGRLAWFENPGDARQQWTRHDISRRRRGMFDQFAALDLDSDGDLDFVSTRANSVPFDGVFWLEQLRSDSPLQSFTRARIQDSQEVPLP</sequence>
<dbReference type="Gene3D" id="2.130.10.130">
    <property type="entry name" value="Integrin alpha, N-terminal"/>
    <property type="match status" value="1"/>
</dbReference>
<accession>A0A381XIZ1</accession>
<reference evidence="2" key="1">
    <citation type="submission" date="2018-05" db="EMBL/GenBank/DDBJ databases">
        <authorList>
            <person name="Lanie J.A."/>
            <person name="Ng W.-L."/>
            <person name="Kazmierczak K.M."/>
            <person name="Andrzejewski T.M."/>
            <person name="Davidsen T.M."/>
            <person name="Wayne K.J."/>
            <person name="Tettelin H."/>
            <person name="Glass J.I."/>
            <person name="Rusch D."/>
            <person name="Podicherti R."/>
            <person name="Tsui H.-C.T."/>
            <person name="Winkler M.E."/>
        </authorList>
    </citation>
    <scope>NUCLEOTIDE SEQUENCE</scope>
</reference>
<name>A0A381XIZ1_9ZZZZ</name>
<dbReference type="PANTHER" id="PTHR44103:SF1">
    <property type="entry name" value="PROPROTEIN CONVERTASE P"/>
    <property type="match status" value="1"/>
</dbReference>
<dbReference type="Pfam" id="PF13517">
    <property type="entry name" value="FG-GAP_3"/>
    <property type="match status" value="3"/>
</dbReference>
<evidence type="ECO:0000256" key="1">
    <source>
        <dbReference type="ARBA" id="ARBA00022729"/>
    </source>
</evidence>
<dbReference type="PANTHER" id="PTHR44103">
    <property type="entry name" value="PROPROTEIN CONVERTASE P"/>
    <property type="match status" value="1"/>
</dbReference>
<organism evidence="2">
    <name type="scientific">marine metagenome</name>
    <dbReference type="NCBI Taxonomy" id="408172"/>
    <lineage>
        <taxon>unclassified sequences</taxon>
        <taxon>metagenomes</taxon>
        <taxon>ecological metagenomes</taxon>
    </lineage>
</organism>